<dbReference type="GeneID" id="71762850"/>
<dbReference type="Gene3D" id="3.40.50.720">
    <property type="entry name" value="NAD(P)-binding Rossmann-like Domain"/>
    <property type="match status" value="1"/>
</dbReference>
<protein>
    <submittedName>
        <fullName evidence="2">NAD(P)H-binding protein</fullName>
    </submittedName>
</protein>
<evidence type="ECO:0000313" key="4">
    <source>
        <dbReference type="Proteomes" id="UP000830542"/>
    </source>
</evidence>
<dbReference type="Pfam" id="PF13460">
    <property type="entry name" value="NAD_binding_10"/>
    <property type="match status" value="1"/>
</dbReference>
<evidence type="ECO:0000313" key="5">
    <source>
        <dbReference type="Proteomes" id="UP001500962"/>
    </source>
</evidence>
<dbReference type="RefSeq" id="WP_244701907.1">
    <property type="nucleotide sequence ID" value="NZ_BAAADN010000094.1"/>
</dbReference>
<reference evidence="2" key="1">
    <citation type="journal article" date="2014" name="Int. J. Syst. Evol. Microbiol.">
        <title>Complete genome sequence of Corynebacterium casei LMG S-19264T (=DSM 44701T), isolated from a smear-ripened cheese.</title>
        <authorList>
            <consortium name="US DOE Joint Genome Institute (JGI-PGF)"/>
            <person name="Walter F."/>
            <person name="Albersmeier A."/>
            <person name="Kalinowski J."/>
            <person name="Ruckert C."/>
        </authorList>
    </citation>
    <scope>NUCLEOTIDE SEQUENCE</scope>
    <source>
        <strain evidence="2">JCM 12289</strain>
    </source>
</reference>
<dbReference type="KEGG" id="hdo:MUK72_13340"/>
<evidence type="ECO:0000313" key="3">
    <source>
        <dbReference type="EMBL" id="UOO94942.1"/>
    </source>
</evidence>
<feature type="domain" description="NAD(P)-binding" evidence="1">
    <location>
        <begin position="7"/>
        <end position="141"/>
    </location>
</feature>
<reference evidence="3" key="2">
    <citation type="submission" date="2022-04" db="EMBL/GenBank/DDBJ databases">
        <title>Sequencing and genomic assembly of Halococcus dombrowskii.</title>
        <authorList>
            <person name="Lim S.W."/>
            <person name="MacLea K.S."/>
        </authorList>
    </citation>
    <scope>NUCLEOTIDE SEQUENCE</scope>
    <source>
        <strain evidence="3">H4</strain>
    </source>
</reference>
<dbReference type="Proteomes" id="UP001500962">
    <property type="component" value="Unassembled WGS sequence"/>
</dbReference>
<dbReference type="EMBL" id="CP095005">
    <property type="protein sequence ID" value="UOO94942.1"/>
    <property type="molecule type" value="Genomic_DNA"/>
</dbReference>
<keyword evidence="4" id="KW-1185">Reference proteome</keyword>
<dbReference type="InterPro" id="IPR051604">
    <property type="entry name" value="Ergot_Alk_Oxidoreductase"/>
</dbReference>
<dbReference type="InterPro" id="IPR016040">
    <property type="entry name" value="NAD(P)-bd_dom"/>
</dbReference>
<dbReference type="InterPro" id="IPR036291">
    <property type="entry name" value="NAD(P)-bd_dom_sf"/>
</dbReference>
<dbReference type="AlphaFoldDB" id="A0AAV3SLA7"/>
<sequence length="295" mass="31320">MRVLVTGATGFVGGRLLPALAAAGHDLTVLTRDAERYDGPPARVVEGDLLDAGSFEAAFEGCEAAYYLVHSMDAADFVARDRRAAHNFARAADAADCSQVIYLGGLGRDSDALSPHLRSRHEVERLLAAGDYDLTVLRAAVIVGAGGASFEMVRRFVAHLPRVFVLPLPTAARTNCQPIAIDDVVGYLAAVLDAPETRGRSFDIGGPAVLSYADLLRRMARAYGHRLFVAAVPWLSERLAAHWLALFTGIPETVVAPLMAGLDNTVVVRNGGIDELVSVAHTPLDAAIERAIAGD</sequence>
<proteinExistence type="predicted"/>
<dbReference type="PANTHER" id="PTHR43162:SF1">
    <property type="entry name" value="PRESTALK A DIFFERENTIATION PROTEIN A"/>
    <property type="match status" value="1"/>
</dbReference>
<gene>
    <name evidence="2" type="ORF">GCM10008985_38670</name>
    <name evidence="3" type="ORF">MUK72_13340</name>
</gene>
<dbReference type="SUPFAM" id="SSF51735">
    <property type="entry name" value="NAD(P)-binding Rossmann-fold domains"/>
    <property type="match status" value="1"/>
</dbReference>
<accession>A0AAV3SLA7</accession>
<evidence type="ECO:0000313" key="2">
    <source>
        <dbReference type="EMBL" id="GAA0478699.1"/>
    </source>
</evidence>
<dbReference type="EMBL" id="BAAADN010000094">
    <property type="protein sequence ID" value="GAA0478699.1"/>
    <property type="molecule type" value="Genomic_DNA"/>
</dbReference>
<dbReference type="Proteomes" id="UP000830542">
    <property type="component" value="Chromosome"/>
</dbReference>
<reference evidence="2" key="3">
    <citation type="submission" date="2023-12" db="EMBL/GenBank/DDBJ databases">
        <authorList>
            <person name="Sun Q."/>
            <person name="Inoue M."/>
        </authorList>
    </citation>
    <scope>NUCLEOTIDE SEQUENCE</scope>
    <source>
        <strain evidence="2">JCM 12289</strain>
    </source>
</reference>
<evidence type="ECO:0000259" key="1">
    <source>
        <dbReference type="Pfam" id="PF13460"/>
    </source>
</evidence>
<dbReference type="PANTHER" id="PTHR43162">
    <property type="match status" value="1"/>
</dbReference>
<name>A0AAV3SLA7_HALDO</name>
<organism evidence="2 5">
    <name type="scientific">Halococcus dombrowskii</name>
    <dbReference type="NCBI Taxonomy" id="179637"/>
    <lineage>
        <taxon>Archaea</taxon>
        <taxon>Methanobacteriati</taxon>
        <taxon>Methanobacteriota</taxon>
        <taxon>Stenosarchaea group</taxon>
        <taxon>Halobacteria</taxon>
        <taxon>Halobacteriales</taxon>
        <taxon>Halococcaceae</taxon>
        <taxon>Halococcus</taxon>
    </lineage>
</organism>